<evidence type="ECO:0000256" key="5">
    <source>
        <dbReference type="ARBA" id="ARBA00023048"/>
    </source>
</evidence>
<comment type="subcellular location">
    <subcellularLocation>
        <location evidence="1">Secreted</location>
    </subcellularLocation>
</comment>
<dbReference type="Proteomes" id="UP000483839">
    <property type="component" value="Unassembled WGS sequence"/>
</dbReference>
<evidence type="ECO:0000256" key="3">
    <source>
        <dbReference type="ARBA" id="ARBA00022529"/>
    </source>
</evidence>
<keyword evidence="3" id="KW-0929">Antimicrobial</keyword>
<keyword evidence="2" id="KW-0964">Secreted</keyword>
<name>A0A380MDS9_STRUB</name>
<dbReference type="GO" id="GO:0005576">
    <property type="term" value="C:extracellular region"/>
    <property type="evidence" value="ECO:0007669"/>
    <property type="project" value="UniProtKB-SubCell"/>
</dbReference>
<dbReference type="GO" id="GO:0031640">
    <property type="term" value="P:killing of cells of another organism"/>
    <property type="evidence" value="ECO:0007669"/>
    <property type="project" value="UniProtKB-KW"/>
</dbReference>
<dbReference type="GO" id="GO:0042742">
    <property type="term" value="P:defense response to bacterium"/>
    <property type="evidence" value="ECO:0007669"/>
    <property type="project" value="UniProtKB-KW"/>
</dbReference>
<dbReference type="InterPro" id="IPR009086">
    <property type="entry name" value="Bacteriocin_AS48"/>
</dbReference>
<evidence type="ECO:0000313" key="6">
    <source>
        <dbReference type="EMBL" id="MTD02609.1"/>
    </source>
</evidence>
<gene>
    <name evidence="6" type="ORF">GKS16_10055</name>
</gene>
<dbReference type="Gene3D" id="1.20.225.10">
    <property type="entry name" value="Bacteriocin AS-48"/>
    <property type="match status" value="1"/>
</dbReference>
<dbReference type="Pfam" id="PF09221">
    <property type="entry name" value="Bacteriocin_IId"/>
    <property type="match status" value="1"/>
</dbReference>
<protein>
    <submittedName>
        <fullName evidence="6">Circular bacteriocin, circularin A/uberolysin family</fullName>
    </submittedName>
</protein>
<evidence type="ECO:0000256" key="4">
    <source>
        <dbReference type="ARBA" id="ARBA00023022"/>
    </source>
</evidence>
<keyword evidence="5" id="KW-0078">Bacteriocin</keyword>
<dbReference type="RefSeq" id="WP_012657601.1">
    <property type="nucleotide sequence ID" value="NZ_BAABQA010000007.1"/>
</dbReference>
<evidence type="ECO:0000256" key="2">
    <source>
        <dbReference type="ARBA" id="ARBA00022525"/>
    </source>
</evidence>
<organism evidence="6 7">
    <name type="scientific">Streptococcus uberis</name>
    <dbReference type="NCBI Taxonomy" id="1349"/>
    <lineage>
        <taxon>Bacteria</taxon>
        <taxon>Bacillati</taxon>
        <taxon>Bacillota</taxon>
        <taxon>Bacilli</taxon>
        <taxon>Lactobacillales</taxon>
        <taxon>Streptococcaceae</taxon>
        <taxon>Streptococcus</taxon>
    </lineage>
</organism>
<dbReference type="NCBIfam" id="TIGR03651">
    <property type="entry name" value="circ_ocin_uber"/>
    <property type="match status" value="1"/>
</dbReference>
<comment type="caution">
    <text evidence="6">The sequence shown here is derived from an EMBL/GenBank/DDBJ whole genome shotgun (WGS) entry which is preliminary data.</text>
</comment>
<proteinExistence type="predicted"/>
<reference evidence="6 7" key="1">
    <citation type="submission" date="2019-11" db="EMBL/GenBank/DDBJ databases">
        <title>Streptococcus uberis isolated from clinical mastitis cases on a southeastern Queensland dairy.</title>
        <authorList>
            <person name="Workentine M.L."/>
            <person name="Price R."/>
            <person name="Olchowy T."/>
        </authorList>
    </citation>
    <scope>NUCLEOTIDE SEQUENCE [LARGE SCALE GENOMIC DNA]</scope>
    <source>
        <strain evidence="6 7">OLC4459-A17</strain>
    </source>
</reference>
<evidence type="ECO:0000313" key="7">
    <source>
        <dbReference type="Proteomes" id="UP000483839"/>
    </source>
</evidence>
<sequence length="76" mass="7781">MDILLELAGYTGIASGTAKKVVDAIDKGAAAFVIISIISTVISAGALGAVSASADFIILTVKNYISRNLKAQAVIW</sequence>
<dbReference type="EMBL" id="WLXI01000068">
    <property type="protein sequence ID" value="MTD02609.1"/>
    <property type="molecule type" value="Genomic_DNA"/>
</dbReference>
<evidence type="ECO:0000256" key="1">
    <source>
        <dbReference type="ARBA" id="ARBA00004613"/>
    </source>
</evidence>
<dbReference type="SMR" id="A0A380MDS9"/>
<keyword evidence="4" id="KW-0044">Antibiotic</keyword>
<accession>A0A380MDS9</accession>
<dbReference type="AlphaFoldDB" id="A0A380MDS9"/>
<dbReference type="InterPro" id="IPR020038">
    <property type="entry name" value="Circ_bacteriocin"/>
</dbReference>